<protein>
    <submittedName>
        <fullName evidence="16">HAMP domain-containing protein</fullName>
    </submittedName>
</protein>
<keyword evidence="2" id="KW-1003">Cell membrane</keyword>
<feature type="domain" description="T-SNARE coiled-coil homology" evidence="14">
    <location>
        <begin position="475"/>
        <end position="537"/>
    </location>
</feature>
<dbReference type="Gene3D" id="3.30.450.20">
    <property type="entry name" value="PAS domain"/>
    <property type="match status" value="1"/>
</dbReference>
<dbReference type="CDD" id="cd06225">
    <property type="entry name" value="HAMP"/>
    <property type="match status" value="1"/>
</dbReference>
<dbReference type="KEGG" id="plal:FXN65_15765"/>
<comment type="subcellular location">
    <subcellularLocation>
        <location evidence="1">Cell inner membrane</location>
        <topology evidence="1">Multi-pass membrane protein</topology>
    </subcellularLocation>
</comment>
<dbReference type="EMBL" id="CP043311">
    <property type="protein sequence ID" value="QEY63441.1"/>
    <property type="molecule type" value="Genomic_DNA"/>
</dbReference>
<evidence type="ECO:0000256" key="12">
    <source>
        <dbReference type="SAM" id="Phobius"/>
    </source>
</evidence>
<evidence type="ECO:0000256" key="1">
    <source>
        <dbReference type="ARBA" id="ARBA00004429"/>
    </source>
</evidence>
<dbReference type="PROSITE" id="PS50192">
    <property type="entry name" value="T_SNARE"/>
    <property type="match status" value="1"/>
</dbReference>
<dbReference type="GO" id="GO:0005886">
    <property type="term" value="C:plasma membrane"/>
    <property type="evidence" value="ECO:0007669"/>
    <property type="project" value="UniProtKB-SubCell"/>
</dbReference>
<evidence type="ECO:0000259" key="14">
    <source>
        <dbReference type="PROSITE" id="PS50192"/>
    </source>
</evidence>
<dbReference type="SMART" id="SM00283">
    <property type="entry name" value="MA"/>
    <property type="match status" value="1"/>
</dbReference>
<dbReference type="PANTHER" id="PTHR32089:SF119">
    <property type="entry name" value="METHYL-ACCEPTING CHEMOTAXIS PROTEIN CTPL"/>
    <property type="match status" value="1"/>
</dbReference>
<dbReference type="InterPro" id="IPR033480">
    <property type="entry name" value="sCache_2"/>
</dbReference>
<organism evidence="16 17">
    <name type="scientific">Metapseudomonas lalkuanensis</name>
    <dbReference type="NCBI Taxonomy" id="2604832"/>
    <lineage>
        <taxon>Bacteria</taxon>
        <taxon>Pseudomonadati</taxon>
        <taxon>Pseudomonadota</taxon>
        <taxon>Gammaproteobacteria</taxon>
        <taxon>Pseudomonadales</taxon>
        <taxon>Pseudomonadaceae</taxon>
        <taxon>Metapseudomonas</taxon>
    </lineage>
</organism>
<feature type="domain" description="HAMP" evidence="15">
    <location>
        <begin position="229"/>
        <end position="283"/>
    </location>
</feature>
<reference evidence="16 17" key="1">
    <citation type="submission" date="2019-08" db="EMBL/GenBank/DDBJ databases">
        <title>Whole-genome Sequencing of e-waste polymer degrading bacterium Pseudomonas sp. strain PE08.</title>
        <authorList>
            <person name="Kirdat K."/>
            <person name="Debbarma P."/>
            <person name="Narawade N."/>
            <person name="Suyal D."/>
            <person name="Thorat V."/>
            <person name="Shouche Y."/>
            <person name="Goel R."/>
            <person name="Yadav A."/>
        </authorList>
    </citation>
    <scope>NUCLEOTIDE SEQUENCE [LARGE SCALE GENOMIC DNA]</scope>
    <source>
        <strain evidence="16 17">PE08</strain>
    </source>
</reference>
<keyword evidence="3" id="KW-0145">Chemotaxis</keyword>
<evidence type="ECO:0000256" key="11">
    <source>
        <dbReference type="SAM" id="MobiDB-lite"/>
    </source>
</evidence>
<keyword evidence="7 12" id="KW-0472">Membrane</keyword>
<name>A0A5J6QPX0_9GAMM</name>
<evidence type="ECO:0000256" key="6">
    <source>
        <dbReference type="ARBA" id="ARBA00022989"/>
    </source>
</evidence>
<evidence type="ECO:0000256" key="2">
    <source>
        <dbReference type="ARBA" id="ARBA00022475"/>
    </source>
</evidence>
<dbReference type="FunFam" id="1.10.287.950:FF:000001">
    <property type="entry name" value="Methyl-accepting chemotaxis sensory transducer"/>
    <property type="match status" value="1"/>
</dbReference>
<keyword evidence="4" id="KW-0997">Cell inner membrane</keyword>
<dbReference type="GO" id="GO:0007165">
    <property type="term" value="P:signal transduction"/>
    <property type="evidence" value="ECO:0007669"/>
    <property type="project" value="UniProtKB-KW"/>
</dbReference>
<dbReference type="GO" id="GO:0006935">
    <property type="term" value="P:chemotaxis"/>
    <property type="evidence" value="ECO:0007669"/>
    <property type="project" value="UniProtKB-KW"/>
</dbReference>
<dbReference type="CDD" id="cd11386">
    <property type="entry name" value="MCP_signal"/>
    <property type="match status" value="1"/>
</dbReference>
<dbReference type="AlphaFoldDB" id="A0A5J6QPX0"/>
<dbReference type="InterPro" id="IPR004089">
    <property type="entry name" value="MCPsignal_dom"/>
</dbReference>
<evidence type="ECO:0000259" key="15">
    <source>
        <dbReference type="PROSITE" id="PS50885"/>
    </source>
</evidence>
<evidence type="ECO:0000256" key="5">
    <source>
        <dbReference type="ARBA" id="ARBA00022692"/>
    </source>
</evidence>
<keyword evidence="8 10" id="KW-0807">Transducer</keyword>
<keyword evidence="6 12" id="KW-1133">Transmembrane helix</keyword>
<evidence type="ECO:0000256" key="10">
    <source>
        <dbReference type="PROSITE-ProRule" id="PRU00284"/>
    </source>
</evidence>
<evidence type="ECO:0000256" key="7">
    <source>
        <dbReference type="ARBA" id="ARBA00023136"/>
    </source>
</evidence>
<dbReference type="Pfam" id="PF00015">
    <property type="entry name" value="MCPsignal"/>
    <property type="match status" value="1"/>
</dbReference>
<feature type="compositionally biased region" description="Low complexity" evidence="11">
    <location>
        <begin position="336"/>
        <end position="347"/>
    </location>
</feature>
<evidence type="ECO:0000256" key="9">
    <source>
        <dbReference type="ARBA" id="ARBA00029447"/>
    </source>
</evidence>
<dbReference type="SMART" id="SM01049">
    <property type="entry name" value="Cache_2"/>
    <property type="match status" value="1"/>
</dbReference>
<keyword evidence="17" id="KW-1185">Reference proteome</keyword>
<dbReference type="Proteomes" id="UP000327179">
    <property type="component" value="Chromosome"/>
</dbReference>
<feature type="domain" description="Methyl-accepting transducer" evidence="13">
    <location>
        <begin position="288"/>
        <end position="524"/>
    </location>
</feature>
<evidence type="ECO:0000259" key="13">
    <source>
        <dbReference type="PROSITE" id="PS50111"/>
    </source>
</evidence>
<comment type="similarity">
    <text evidence="9">Belongs to the methyl-accepting chemotaxis (MCP) protein family.</text>
</comment>
<dbReference type="PANTHER" id="PTHR32089">
    <property type="entry name" value="METHYL-ACCEPTING CHEMOTAXIS PROTEIN MCPB"/>
    <property type="match status" value="1"/>
</dbReference>
<dbReference type="InterPro" id="IPR003660">
    <property type="entry name" value="HAMP_dom"/>
</dbReference>
<gene>
    <name evidence="16" type="ORF">FXN65_15765</name>
</gene>
<evidence type="ECO:0000313" key="16">
    <source>
        <dbReference type="EMBL" id="QEY63441.1"/>
    </source>
</evidence>
<proteinExistence type="inferred from homology"/>
<accession>A0A5J6QPX0</accession>
<dbReference type="InterPro" id="IPR000727">
    <property type="entry name" value="T_SNARE_dom"/>
</dbReference>
<evidence type="ECO:0000256" key="3">
    <source>
        <dbReference type="ARBA" id="ARBA00022500"/>
    </source>
</evidence>
<feature type="transmembrane region" description="Helical" evidence="12">
    <location>
        <begin position="205"/>
        <end position="232"/>
    </location>
</feature>
<dbReference type="SUPFAM" id="SSF58104">
    <property type="entry name" value="Methyl-accepting chemotaxis protein (MCP) signaling domain"/>
    <property type="match status" value="1"/>
</dbReference>
<dbReference type="SMART" id="SM00304">
    <property type="entry name" value="HAMP"/>
    <property type="match status" value="1"/>
</dbReference>
<dbReference type="PROSITE" id="PS50885">
    <property type="entry name" value="HAMP"/>
    <property type="match status" value="1"/>
</dbReference>
<keyword evidence="5 12" id="KW-0812">Transmembrane</keyword>
<dbReference type="PROSITE" id="PS50111">
    <property type="entry name" value="CHEMOTAXIS_TRANSDUC_2"/>
    <property type="match status" value="1"/>
</dbReference>
<evidence type="ECO:0000313" key="17">
    <source>
        <dbReference type="Proteomes" id="UP000327179"/>
    </source>
</evidence>
<evidence type="ECO:0000256" key="8">
    <source>
        <dbReference type="ARBA" id="ARBA00023224"/>
    </source>
</evidence>
<dbReference type="Pfam" id="PF17200">
    <property type="entry name" value="sCache_2"/>
    <property type="match status" value="1"/>
</dbReference>
<dbReference type="Pfam" id="PF00672">
    <property type="entry name" value="HAMP"/>
    <property type="match status" value="1"/>
</dbReference>
<dbReference type="RefSeq" id="WP_151134082.1">
    <property type="nucleotide sequence ID" value="NZ_CP043311.1"/>
</dbReference>
<evidence type="ECO:0000256" key="4">
    <source>
        <dbReference type="ARBA" id="ARBA00022519"/>
    </source>
</evidence>
<sequence length="560" mass="59578">MRLTLKTKVLLLALVPVILFALVLSGAVTQVIHRLAEDEVKNTRERLIGESREELRSYMQIALGSVQALYDASAQGDAASRDQAIAILSKIKYGKDGYFFGYDSQVIRLFRGDSPVDVGKSFTGRKDPNGVAVNDRLVAVAKDGSNYVEYSSSLPGNESVLVPKLAYSYYLPKWDLALGTAVNLDGVAAQVAQVEREIDERVSTIVTSVVVIAAVLLVIFGLVGLGLANALVRPLQRIRANLDDIAAGEGDLTRRLVVDSHDELGELAGSFNRFVEKIHGLVRQIVDMTGQLTALVGEVAAQAQRSEQAMDRQRQETDQVATAINEMSAAAHEVARSAQGAAEAARQTDQEGQAAKQVVDGSITRIHALVGDIRSSGLSLDSLQQDVQSIVSVLGVIRSIAEQTNLLALNAAIEAARAGEAGRGFAVVADEVRALASRTQQSTQEIQGMIDRLQQGTQDAVTAMRRSSDAGETTSSQANQAGASLDAIAGLIGTINAMNAQIASAAEEQTAVAEEINRSVHQIAVAVDSVAEETRQGAETARSLSRLGDSLGGLVRQFRI</sequence>
<feature type="region of interest" description="Disordered" evidence="11">
    <location>
        <begin position="335"/>
        <end position="356"/>
    </location>
</feature>
<dbReference type="Gene3D" id="1.10.287.950">
    <property type="entry name" value="Methyl-accepting chemotaxis protein"/>
    <property type="match status" value="1"/>
</dbReference>